<dbReference type="Proteomes" id="UP000604825">
    <property type="component" value="Unassembled WGS sequence"/>
</dbReference>
<organism evidence="3 4">
    <name type="scientific">Miscanthus lutarioriparius</name>
    <dbReference type="NCBI Taxonomy" id="422564"/>
    <lineage>
        <taxon>Eukaryota</taxon>
        <taxon>Viridiplantae</taxon>
        <taxon>Streptophyta</taxon>
        <taxon>Embryophyta</taxon>
        <taxon>Tracheophyta</taxon>
        <taxon>Spermatophyta</taxon>
        <taxon>Magnoliopsida</taxon>
        <taxon>Liliopsida</taxon>
        <taxon>Poales</taxon>
        <taxon>Poaceae</taxon>
        <taxon>PACMAD clade</taxon>
        <taxon>Panicoideae</taxon>
        <taxon>Andropogonodae</taxon>
        <taxon>Andropogoneae</taxon>
        <taxon>Saccharinae</taxon>
        <taxon>Miscanthus</taxon>
    </lineage>
</organism>
<feature type="signal peptide" evidence="2">
    <location>
        <begin position="1"/>
        <end position="23"/>
    </location>
</feature>
<evidence type="ECO:0000313" key="3">
    <source>
        <dbReference type="EMBL" id="CAD6340204.1"/>
    </source>
</evidence>
<evidence type="ECO:0000256" key="2">
    <source>
        <dbReference type="SAM" id="SignalP"/>
    </source>
</evidence>
<reference evidence="3" key="1">
    <citation type="submission" date="2020-10" db="EMBL/GenBank/DDBJ databases">
        <authorList>
            <person name="Han B."/>
            <person name="Lu T."/>
            <person name="Zhao Q."/>
            <person name="Huang X."/>
            <person name="Zhao Y."/>
        </authorList>
    </citation>
    <scope>NUCLEOTIDE SEQUENCE</scope>
</reference>
<name>A0A811SDC6_9POAL</name>
<feature type="region of interest" description="Disordered" evidence="1">
    <location>
        <begin position="46"/>
        <end position="106"/>
    </location>
</feature>
<dbReference type="EMBL" id="CAJGYO010000019">
    <property type="protein sequence ID" value="CAD6340204.1"/>
    <property type="molecule type" value="Genomic_DNA"/>
</dbReference>
<keyword evidence="4" id="KW-1185">Reference proteome</keyword>
<accession>A0A811SDC6</accession>
<feature type="chain" id="PRO_5033019038" evidence="2">
    <location>
        <begin position="24"/>
        <end position="106"/>
    </location>
</feature>
<sequence>MAACSCRVAVLVLLFSLAVMLVATPPPCAAAARVLLLVADVRPRAGTAGGEHGSSKGDGPSLPTAADESRLRRGSPPASLAGRRTTAAGNAAARVLGSVPSPGVGH</sequence>
<proteinExistence type="predicted"/>
<evidence type="ECO:0000256" key="1">
    <source>
        <dbReference type="SAM" id="MobiDB-lite"/>
    </source>
</evidence>
<keyword evidence="2" id="KW-0732">Signal</keyword>
<dbReference type="AlphaFoldDB" id="A0A811SDC6"/>
<feature type="compositionally biased region" description="Low complexity" evidence="1">
    <location>
        <begin position="81"/>
        <end position="94"/>
    </location>
</feature>
<protein>
    <submittedName>
        <fullName evidence="3">Uncharacterized protein</fullName>
    </submittedName>
</protein>
<comment type="caution">
    <text evidence="3">The sequence shown here is derived from an EMBL/GenBank/DDBJ whole genome shotgun (WGS) entry which is preliminary data.</text>
</comment>
<gene>
    <name evidence="3" type="ORF">NCGR_LOCUS64302</name>
</gene>
<evidence type="ECO:0000313" key="4">
    <source>
        <dbReference type="Proteomes" id="UP000604825"/>
    </source>
</evidence>